<dbReference type="PANTHER" id="PTHR32089">
    <property type="entry name" value="METHYL-ACCEPTING CHEMOTAXIS PROTEIN MCPB"/>
    <property type="match status" value="1"/>
</dbReference>
<keyword evidence="4 10" id="KW-0812">Transmembrane</keyword>
<dbReference type="InterPro" id="IPR033479">
    <property type="entry name" value="dCache_1"/>
</dbReference>
<evidence type="ECO:0000259" key="11">
    <source>
        <dbReference type="PROSITE" id="PS50111"/>
    </source>
</evidence>
<dbReference type="Pfam" id="PF00672">
    <property type="entry name" value="HAMP"/>
    <property type="match status" value="1"/>
</dbReference>
<dbReference type="CDD" id="cd12913">
    <property type="entry name" value="PDC1_MCP_like"/>
    <property type="match status" value="1"/>
</dbReference>
<comment type="subcellular location">
    <subcellularLocation>
        <location evidence="1">Cell membrane</location>
        <topology evidence="1">Multi-pass membrane protein</topology>
    </subcellularLocation>
</comment>
<dbReference type="Pfam" id="PF02743">
    <property type="entry name" value="dCache_1"/>
    <property type="match status" value="1"/>
</dbReference>
<dbReference type="AlphaFoldDB" id="A0A370UB57"/>
<protein>
    <submittedName>
        <fullName evidence="13">Methyl-accepting chemotaxis protein</fullName>
    </submittedName>
</protein>
<dbReference type="InterPro" id="IPR029151">
    <property type="entry name" value="Sensor-like_sf"/>
</dbReference>
<dbReference type="Pfam" id="PF00015">
    <property type="entry name" value="MCPsignal"/>
    <property type="match status" value="1"/>
</dbReference>
<keyword evidence="7 9" id="KW-0807">Transducer</keyword>
<dbReference type="GO" id="GO:0006935">
    <property type="term" value="P:chemotaxis"/>
    <property type="evidence" value="ECO:0007669"/>
    <property type="project" value="UniProtKB-KW"/>
</dbReference>
<evidence type="ECO:0000313" key="14">
    <source>
        <dbReference type="Proteomes" id="UP000254326"/>
    </source>
</evidence>
<reference evidence="13 14" key="1">
    <citation type="submission" date="2018-06" db="EMBL/GenBank/DDBJ databases">
        <title>Marinomonas sp. YLB-05 draft genome sequence.</title>
        <authorList>
            <person name="Yu L."/>
            <person name="Tang X."/>
        </authorList>
    </citation>
    <scope>NUCLEOTIDE SEQUENCE [LARGE SCALE GENOMIC DNA]</scope>
    <source>
        <strain evidence="13 14">YLB-05</strain>
    </source>
</reference>
<dbReference type="EMBL" id="QKRA01000002">
    <property type="protein sequence ID" value="RDL45033.1"/>
    <property type="molecule type" value="Genomic_DNA"/>
</dbReference>
<evidence type="ECO:0000256" key="9">
    <source>
        <dbReference type="PROSITE-ProRule" id="PRU00284"/>
    </source>
</evidence>
<dbReference type="FunFam" id="1.10.287.950:FF:000001">
    <property type="entry name" value="Methyl-accepting chemotaxis sensory transducer"/>
    <property type="match status" value="1"/>
</dbReference>
<dbReference type="GO" id="GO:0007165">
    <property type="term" value="P:signal transduction"/>
    <property type="evidence" value="ECO:0007669"/>
    <property type="project" value="UniProtKB-KW"/>
</dbReference>
<dbReference type="OrthoDB" id="2489132at2"/>
<comment type="caution">
    <text evidence="13">The sequence shown here is derived from an EMBL/GenBank/DDBJ whole genome shotgun (WGS) entry which is preliminary data.</text>
</comment>
<dbReference type="CDD" id="cd12912">
    <property type="entry name" value="PDC2_MCP_like"/>
    <property type="match status" value="1"/>
</dbReference>
<dbReference type="SUPFAM" id="SSF58104">
    <property type="entry name" value="Methyl-accepting chemotaxis protein (MCP) signaling domain"/>
    <property type="match status" value="1"/>
</dbReference>
<dbReference type="InterPro" id="IPR003660">
    <property type="entry name" value="HAMP_dom"/>
</dbReference>
<dbReference type="GO" id="GO:0005886">
    <property type="term" value="C:plasma membrane"/>
    <property type="evidence" value="ECO:0007669"/>
    <property type="project" value="UniProtKB-SubCell"/>
</dbReference>
<keyword evidence="3" id="KW-0145">Chemotaxis</keyword>
<evidence type="ECO:0000256" key="3">
    <source>
        <dbReference type="ARBA" id="ARBA00022500"/>
    </source>
</evidence>
<feature type="domain" description="Methyl-accepting transducer" evidence="11">
    <location>
        <begin position="363"/>
        <end position="599"/>
    </location>
</feature>
<name>A0A370UB57_9GAMM</name>
<dbReference type="CDD" id="cd06225">
    <property type="entry name" value="HAMP"/>
    <property type="match status" value="1"/>
</dbReference>
<gene>
    <name evidence="13" type="ORF">DN730_05290</name>
</gene>
<keyword evidence="2" id="KW-1003">Cell membrane</keyword>
<evidence type="ECO:0000313" key="13">
    <source>
        <dbReference type="EMBL" id="RDL45033.1"/>
    </source>
</evidence>
<dbReference type="InterPro" id="IPR004089">
    <property type="entry name" value="MCPsignal_dom"/>
</dbReference>
<evidence type="ECO:0000256" key="5">
    <source>
        <dbReference type="ARBA" id="ARBA00022989"/>
    </source>
</evidence>
<feature type="domain" description="HAMP" evidence="12">
    <location>
        <begin position="304"/>
        <end position="358"/>
    </location>
</feature>
<evidence type="ECO:0000256" key="10">
    <source>
        <dbReference type="SAM" id="Phobius"/>
    </source>
</evidence>
<evidence type="ECO:0000256" key="2">
    <source>
        <dbReference type="ARBA" id="ARBA00022475"/>
    </source>
</evidence>
<dbReference type="SMART" id="SM00304">
    <property type="entry name" value="HAMP"/>
    <property type="match status" value="1"/>
</dbReference>
<dbReference type="RefSeq" id="WP_115467070.1">
    <property type="nucleotide sequence ID" value="NZ_QKRA01000002.1"/>
</dbReference>
<feature type="transmembrane region" description="Helical" evidence="10">
    <location>
        <begin position="9"/>
        <end position="29"/>
    </location>
</feature>
<evidence type="ECO:0000256" key="4">
    <source>
        <dbReference type="ARBA" id="ARBA00022692"/>
    </source>
</evidence>
<keyword evidence="5 10" id="KW-1133">Transmembrane helix</keyword>
<keyword evidence="6 10" id="KW-0472">Membrane</keyword>
<dbReference type="SMART" id="SM00283">
    <property type="entry name" value="MA"/>
    <property type="match status" value="1"/>
</dbReference>
<feature type="transmembrane region" description="Helical" evidence="10">
    <location>
        <begin position="279"/>
        <end position="300"/>
    </location>
</feature>
<comment type="similarity">
    <text evidence="8">Belongs to the methyl-accepting chemotaxis (MCP) protein family.</text>
</comment>
<evidence type="ECO:0000256" key="7">
    <source>
        <dbReference type="ARBA" id="ARBA00023224"/>
    </source>
</evidence>
<sequence length="635" mass="69572">MKLSLQTKIMLQGLIATLVVALSIGWLAFMKFNETTQVSIKSEASSQASAISVYLSNWYEDRGQTIATVRSRLEKVLQQNGENEADILEVLQQAQSSLNFGMTFLGLENGHMYRHDPSLNSADYDPRVRSWYKDAKASKRTYVTAPYISASTKKLSMTFVEPVIVNGKFVGAIGGLVFLDDLLDRILELNVLGNGELLLTDPSGVVLALQNKDLILKNVDEIGYGLTKNDIKNAMQAPQFKEVRVAGDAKFAYLQELQKTGWVVALVMDKEILMAPISAFAQTATIAVSVLLLIAAIIIFKVSQWLLKDLRTVTGRLQDIAHGEGDLTVRLEVNSRDEVADLVTAFNQFVERLQGTINSVKAIGDRLTMQASSINSTSGHSLERLKAQQENIEMVAAAVHEMAQATQEIAGRALDTAKDSDNAVSTSESGQKQVGVSQHSIEQLATEVSSVSSVIQQVSQDAENINSILNTISDIAEQTNLLALNAAIEAARAGEQGRGFAVVADEVRVLSQRTYSSIEEIQGMIENLQSSSGNAVKQIKRSHDQVEKSVDEVRVVRENFDAIKQLITGISDRATQIASATEEQTSVTRDISMNTEEVDNNAKEMVSLAYENAETATQLEQLTSELKENMHYFKS</sequence>
<evidence type="ECO:0000256" key="6">
    <source>
        <dbReference type="ARBA" id="ARBA00023136"/>
    </source>
</evidence>
<dbReference type="CDD" id="cd11386">
    <property type="entry name" value="MCP_signal"/>
    <property type="match status" value="1"/>
</dbReference>
<organism evidence="13 14">
    <name type="scientific">Marinomonas piezotolerans</name>
    <dbReference type="NCBI Taxonomy" id="2213058"/>
    <lineage>
        <taxon>Bacteria</taxon>
        <taxon>Pseudomonadati</taxon>
        <taxon>Pseudomonadota</taxon>
        <taxon>Gammaproteobacteria</taxon>
        <taxon>Oceanospirillales</taxon>
        <taxon>Oceanospirillaceae</taxon>
        <taxon>Marinomonas</taxon>
    </lineage>
</organism>
<dbReference type="Gene3D" id="3.30.450.20">
    <property type="entry name" value="PAS domain"/>
    <property type="match status" value="2"/>
</dbReference>
<dbReference type="PROSITE" id="PS50111">
    <property type="entry name" value="CHEMOTAXIS_TRANSDUC_2"/>
    <property type="match status" value="1"/>
</dbReference>
<evidence type="ECO:0000256" key="8">
    <source>
        <dbReference type="ARBA" id="ARBA00029447"/>
    </source>
</evidence>
<dbReference type="Gene3D" id="1.10.287.950">
    <property type="entry name" value="Methyl-accepting chemotaxis protein"/>
    <property type="match status" value="1"/>
</dbReference>
<evidence type="ECO:0000256" key="1">
    <source>
        <dbReference type="ARBA" id="ARBA00004651"/>
    </source>
</evidence>
<accession>A0A370UB57</accession>
<dbReference type="PANTHER" id="PTHR32089:SF117">
    <property type="entry name" value="METHYL ACCEPTING SENSORY TRANSDUCER WITH CACHE_1 SMALL MOLECULE BINDING DOMAIN"/>
    <property type="match status" value="1"/>
</dbReference>
<evidence type="ECO:0000259" key="12">
    <source>
        <dbReference type="PROSITE" id="PS50885"/>
    </source>
</evidence>
<proteinExistence type="inferred from homology"/>
<dbReference type="SUPFAM" id="SSF103190">
    <property type="entry name" value="Sensory domain-like"/>
    <property type="match status" value="1"/>
</dbReference>
<keyword evidence="14" id="KW-1185">Reference proteome</keyword>
<dbReference type="Proteomes" id="UP000254326">
    <property type="component" value="Unassembled WGS sequence"/>
</dbReference>
<dbReference type="PROSITE" id="PS50885">
    <property type="entry name" value="HAMP"/>
    <property type="match status" value="1"/>
</dbReference>